<accession>A0A9E8HG35</accession>
<keyword evidence="4 9" id="KW-0997">Cell inner membrane</keyword>
<keyword evidence="6 9" id="KW-1133">Transmembrane helix</keyword>
<feature type="transmembrane region" description="Helical" evidence="9">
    <location>
        <begin position="86"/>
        <end position="102"/>
    </location>
</feature>
<dbReference type="EMBL" id="CP101527">
    <property type="protein sequence ID" value="UZW74008.1"/>
    <property type="molecule type" value="Genomic_DNA"/>
</dbReference>
<comment type="similarity">
    <text evidence="8 9">Belongs to the TRAP transporter small permease family.</text>
</comment>
<feature type="domain" description="Tripartite ATP-independent periplasmic transporters DctQ component" evidence="10">
    <location>
        <begin position="61"/>
        <end position="194"/>
    </location>
</feature>
<dbReference type="InterPro" id="IPR007387">
    <property type="entry name" value="TRAP_DctQ"/>
</dbReference>
<evidence type="ECO:0000256" key="2">
    <source>
        <dbReference type="ARBA" id="ARBA00022448"/>
    </source>
</evidence>
<sequence length="212" mass="23525">MNLRIMATKSAFAVKHNNKTCIQGRTHLKMALSTCLSKTVRSIDQFTETVGNAISWLNIVMVVLTCLTVVLRYVFNHSSIMAQEGIMYLHAAVFLVASAYTLKHDEHVRVDIFYHKLSPRGKAAINLFGTLLLLAPVMIFIGWSSWPYIANSWSILETSQEAAGIPLVYLLKSLIIAMVAVMLLQAFSEIIRSIATLIGLPVEQPFKSEGAL</sequence>
<keyword evidence="2 9" id="KW-0813">Transport</keyword>
<dbReference type="AlphaFoldDB" id="A0A9E8HG35"/>
<comment type="subcellular location">
    <subcellularLocation>
        <location evidence="1 9">Cell inner membrane</location>
        <topology evidence="1 9">Multi-pass membrane protein</topology>
    </subcellularLocation>
</comment>
<evidence type="ECO:0000259" key="10">
    <source>
        <dbReference type="Pfam" id="PF04290"/>
    </source>
</evidence>
<feature type="transmembrane region" description="Helical" evidence="9">
    <location>
        <begin position="53"/>
        <end position="74"/>
    </location>
</feature>
<dbReference type="GO" id="GO:0022857">
    <property type="term" value="F:transmembrane transporter activity"/>
    <property type="evidence" value="ECO:0007669"/>
    <property type="project" value="UniProtKB-UniRule"/>
</dbReference>
<dbReference type="GO" id="GO:0005886">
    <property type="term" value="C:plasma membrane"/>
    <property type="evidence" value="ECO:0007669"/>
    <property type="project" value="UniProtKB-SubCell"/>
</dbReference>
<evidence type="ECO:0000313" key="12">
    <source>
        <dbReference type="Proteomes" id="UP001164472"/>
    </source>
</evidence>
<evidence type="ECO:0000256" key="9">
    <source>
        <dbReference type="RuleBase" id="RU369079"/>
    </source>
</evidence>
<proteinExistence type="inferred from homology"/>
<evidence type="ECO:0000256" key="3">
    <source>
        <dbReference type="ARBA" id="ARBA00022475"/>
    </source>
</evidence>
<evidence type="ECO:0000313" key="11">
    <source>
        <dbReference type="EMBL" id="UZW74008.1"/>
    </source>
</evidence>
<dbReference type="Pfam" id="PF04290">
    <property type="entry name" value="DctQ"/>
    <property type="match status" value="1"/>
</dbReference>
<evidence type="ECO:0000256" key="4">
    <source>
        <dbReference type="ARBA" id="ARBA00022519"/>
    </source>
</evidence>
<feature type="transmembrane region" description="Helical" evidence="9">
    <location>
        <begin position="163"/>
        <end position="184"/>
    </location>
</feature>
<dbReference type="PANTHER" id="PTHR35011:SF4">
    <property type="entry name" value="SLL1102 PROTEIN"/>
    <property type="match status" value="1"/>
</dbReference>
<evidence type="ECO:0000256" key="8">
    <source>
        <dbReference type="ARBA" id="ARBA00038436"/>
    </source>
</evidence>
<dbReference type="InterPro" id="IPR055348">
    <property type="entry name" value="DctQ"/>
</dbReference>
<evidence type="ECO:0000256" key="5">
    <source>
        <dbReference type="ARBA" id="ARBA00022692"/>
    </source>
</evidence>
<dbReference type="KEGG" id="asem:NNL22_13340"/>
<keyword evidence="7 9" id="KW-0472">Membrane</keyword>
<reference evidence="11" key="1">
    <citation type="submission" date="2022-07" db="EMBL/GenBank/DDBJ databases">
        <title>Alkalimarinus sp. nov., isolated from gut of a Alitta virens.</title>
        <authorList>
            <person name="Yang A.I."/>
            <person name="Shin N.-R."/>
        </authorList>
    </citation>
    <scope>NUCLEOTIDE SEQUENCE</scope>
    <source>
        <strain evidence="11">FA028</strain>
    </source>
</reference>
<name>A0A9E8HG35_9ALTE</name>
<keyword evidence="12" id="KW-1185">Reference proteome</keyword>
<dbReference type="Proteomes" id="UP001164472">
    <property type="component" value="Chromosome"/>
</dbReference>
<protein>
    <recommendedName>
        <fullName evidence="9">TRAP transporter small permease protein</fullName>
    </recommendedName>
</protein>
<evidence type="ECO:0000256" key="6">
    <source>
        <dbReference type="ARBA" id="ARBA00022989"/>
    </source>
</evidence>
<evidence type="ECO:0000256" key="7">
    <source>
        <dbReference type="ARBA" id="ARBA00023136"/>
    </source>
</evidence>
<comment type="subunit">
    <text evidence="9">The complex comprises the extracytoplasmic solute receptor protein and the two transmembrane proteins.</text>
</comment>
<comment type="function">
    <text evidence="9">Part of the tripartite ATP-independent periplasmic (TRAP) transport system.</text>
</comment>
<keyword evidence="3" id="KW-1003">Cell membrane</keyword>
<keyword evidence="5 9" id="KW-0812">Transmembrane</keyword>
<evidence type="ECO:0000256" key="1">
    <source>
        <dbReference type="ARBA" id="ARBA00004429"/>
    </source>
</evidence>
<feature type="transmembrane region" description="Helical" evidence="9">
    <location>
        <begin position="123"/>
        <end position="143"/>
    </location>
</feature>
<dbReference type="RefSeq" id="WP_251811469.1">
    <property type="nucleotide sequence ID" value="NZ_CP101527.1"/>
</dbReference>
<organism evidence="11 12">
    <name type="scientific">Alkalimarinus sediminis</name>
    <dbReference type="NCBI Taxonomy" id="1632866"/>
    <lineage>
        <taxon>Bacteria</taxon>
        <taxon>Pseudomonadati</taxon>
        <taxon>Pseudomonadota</taxon>
        <taxon>Gammaproteobacteria</taxon>
        <taxon>Alteromonadales</taxon>
        <taxon>Alteromonadaceae</taxon>
        <taxon>Alkalimarinus</taxon>
    </lineage>
</organism>
<dbReference type="PANTHER" id="PTHR35011">
    <property type="entry name" value="2,3-DIKETO-L-GULONATE TRAP TRANSPORTER SMALL PERMEASE PROTEIN YIAM"/>
    <property type="match status" value="1"/>
</dbReference>
<gene>
    <name evidence="11" type="ORF">NNL22_13340</name>
</gene>